<dbReference type="Proteomes" id="UP000013525">
    <property type="component" value="Unassembled WGS sequence"/>
</dbReference>
<name>R7WKJ6_9NOCA</name>
<sequence length="77" mass="9014">MEQQRARDLQKYGYPDWPCFEELVEKTLSRGLVEDEIYQSILGSFNRTKAEVNKKVPRRWMGARLSIRSGSFLAIYG</sequence>
<dbReference type="AlphaFoldDB" id="R7WKJ6"/>
<accession>R7WKJ6</accession>
<proteinExistence type="predicted"/>
<dbReference type="EMBL" id="APMY01000079">
    <property type="protein sequence ID" value="EOM75831.1"/>
    <property type="molecule type" value="Genomic_DNA"/>
</dbReference>
<organism evidence="1 2">
    <name type="scientific">Rhodococcus rhodnii LMG 5362</name>
    <dbReference type="NCBI Taxonomy" id="1273125"/>
    <lineage>
        <taxon>Bacteria</taxon>
        <taxon>Bacillati</taxon>
        <taxon>Actinomycetota</taxon>
        <taxon>Actinomycetes</taxon>
        <taxon>Mycobacteriales</taxon>
        <taxon>Nocardiaceae</taxon>
        <taxon>Rhodococcus</taxon>
    </lineage>
</organism>
<reference evidence="1 2" key="1">
    <citation type="journal article" date="2013" name="Genome Announc.">
        <title>Draft Genome Sequence of Rhodococcus rhodnii Strain LMG5362, a Symbiont of Rhodnius prolixus (Hemiptera, Reduviidae, Triatominae), the Principle Vector of Trypanosoma cruzi.</title>
        <authorList>
            <person name="Pachebat J.A."/>
            <person name="van Keulen G."/>
            <person name="Whitten M.M."/>
            <person name="Girdwood S."/>
            <person name="Del Sol R."/>
            <person name="Dyson P.J."/>
            <person name="Facey P.D."/>
        </authorList>
    </citation>
    <scope>NUCLEOTIDE SEQUENCE [LARGE SCALE GENOMIC DNA]</scope>
    <source>
        <strain evidence="1 2">LMG 5362</strain>
    </source>
</reference>
<evidence type="ECO:0000313" key="2">
    <source>
        <dbReference type="Proteomes" id="UP000013525"/>
    </source>
</evidence>
<keyword evidence="2" id="KW-1185">Reference proteome</keyword>
<comment type="caution">
    <text evidence="1">The sequence shown here is derived from an EMBL/GenBank/DDBJ whole genome shotgun (WGS) entry which is preliminary data.</text>
</comment>
<gene>
    <name evidence="1" type="ORF">Rrhod_2737</name>
</gene>
<protein>
    <submittedName>
        <fullName evidence="1">Uncharacterized protein</fullName>
    </submittedName>
</protein>
<evidence type="ECO:0000313" key="1">
    <source>
        <dbReference type="EMBL" id="EOM75831.1"/>
    </source>
</evidence>